<evidence type="ECO:0000259" key="2">
    <source>
        <dbReference type="Pfam" id="PF02563"/>
    </source>
</evidence>
<dbReference type="RefSeq" id="WP_130417845.1">
    <property type="nucleotide sequence ID" value="NZ_SHKW01000001.1"/>
</dbReference>
<dbReference type="Gene3D" id="3.10.560.10">
    <property type="entry name" value="Outer membrane lipoprotein wza domain like"/>
    <property type="match status" value="1"/>
</dbReference>
<comment type="caution">
    <text evidence="3">The sequence shown here is derived from an EMBL/GenBank/DDBJ whole genome shotgun (WGS) entry which is preliminary data.</text>
</comment>
<dbReference type="GO" id="GO:0015159">
    <property type="term" value="F:polysaccharide transmembrane transporter activity"/>
    <property type="evidence" value="ECO:0007669"/>
    <property type="project" value="InterPro"/>
</dbReference>
<dbReference type="OrthoDB" id="197007at2"/>
<feature type="domain" description="Polysaccharide export protein N-terminal" evidence="2">
    <location>
        <begin position="58"/>
        <end position="133"/>
    </location>
</feature>
<dbReference type="Pfam" id="PF02563">
    <property type="entry name" value="Poly_export"/>
    <property type="match status" value="1"/>
</dbReference>
<accession>A0A4Q7YPR1</accession>
<reference evidence="3 4" key="1">
    <citation type="submission" date="2019-02" db="EMBL/GenBank/DDBJ databases">
        <title>Genomic Encyclopedia of Archaeal and Bacterial Type Strains, Phase II (KMG-II): from individual species to whole genera.</title>
        <authorList>
            <person name="Goeker M."/>
        </authorList>
    </citation>
    <scope>NUCLEOTIDE SEQUENCE [LARGE SCALE GENOMIC DNA]</scope>
    <source>
        <strain evidence="3 4">DSM 18101</strain>
    </source>
</reference>
<dbReference type="PANTHER" id="PTHR33619:SF3">
    <property type="entry name" value="POLYSACCHARIDE EXPORT PROTEIN GFCE-RELATED"/>
    <property type="match status" value="1"/>
</dbReference>
<proteinExistence type="predicted"/>
<organism evidence="3 4">
    <name type="scientific">Edaphobacter modestus</name>
    <dbReference type="NCBI Taxonomy" id="388466"/>
    <lineage>
        <taxon>Bacteria</taxon>
        <taxon>Pseudomonadati</taxon>
        <taxon>Acidobacteriota</taxon>
        <taxon>Terriglobia</taxon>
        <taxon>Terriglobales</taxon>
        <taxon>Acidobacteriaceae</taxon>
        <taxon>Edaphobacter</taxon>
    </lineage>
</organism>
<evidence type="ECO:0000313" key="3">
    <source>
        <dbReference type="EMBL" id="RZU39667.1"/>
    </source>
</evidence>
<dbReference type="Gene3D" id="3.30.1950.10">
    <property type="entry name" value="wza like domain"/>
    <property type="match status" value="1"/>
</dbReference>
<keyword evidence="4" id="KW-1185">Reference proteome</keyword>
<gene>
    <name evidence="3" type="ORF">BDD14_1056</name>
</gene>
<sequence>MSLRSVLRCVVQAAVICCLLLGIVPFARCQFNGPALASASTINEPVPLTTDPAILFPAAHELRLAPGDMITVHLYSSADYTPAARVSLDGSIQLPLIGKLEVKGLTLPQAEKRIADRLIAGGMYRNPQVSLQLTESPNQVATVTGELHVVVPIIGQSRLLDVITAAGGLPSQASHTITIHRIGMEQPIVVDLGSDPMTSNRSNIPIFAGDTVIVARTGVVYMLGAFKNVGAIPLQQTTPLTLMEAATLAGGPGFQGKMGELRLVRTVGANRTVVHLDMKRVIDGKDPDPVLQTDDIVILPSSLMKSAIKSGGISTLIGFASILVVALRQ</sequence>
<dbReference type="AlphaFoldDB" id="A0A4Q7YPR1"/>
<evidence type="ECO:0000256" key="1">
    <source>
        <dbReference type="ARBA" id="ARBA00022729"/>
    </source>
</evidence>
<dbReference type="EMBL" id="SHKW01000001">
    <property type="protein sequence ID" value="RZU39667.1"/>
    <property type="molecule type" value="Genomic_DNA"/>
</dbReference>
<name>A0A4Q7YPR1_9BACT</name>
<dbReference type="InterPro" id="IPR003715">
    <property type="entry name" value="Poly_export_N"/>
</dbReference>
<protein>
    <submittedName>
        <fullName evidence="3">Polysaccharide export outer membrane protein</fullName>
    </submittedName>
</protein>
<dbReference type="Proteomes" id="UP000292958">
    <property type="component" value="Unassembled WGS sequence"/>
</dbReference>
<keyword evidence="1" id="KW-0732">Signal</keyword>
<dbReference type="InterPro" id="IPR049712">
    <property type="entry name" value="Poly_export"/>
</dbReference>
<evidence type="ECO:0000313" key="4">
    <source>
        <dbReference type="Proteomes" id="UP000292958"/>
    </source>
</evidence>
<dbReference type="PANTHER" id="PTHR33619">
    <property type="entry name" value="POLYSACCHARIDE EXPORT PROTEIN GFCE-RELATED"/>
    <property type="match status" value="1"/>
</dbReference>